<feature type="chain" id="PRO_5001755504" evidence="2">
    <location>
        <begin position="23"/>
        <end position="317"/>
    </location>
</feature>
<accession>A0A081C0I3</accession>
<dbReference type="SUPFAM" id="SSF82171">
    <property type="entry name" value="DPP6 N-terminal domain-like"/>
    <property type="match status" value="1"/>
</dbReference>
<dbReference type="EMBL" id="DF820467">
    <property type="protein sequence ID" value="GAK58088.1"/>
    <property type="molecule type" value="Genomic_DNA"/>
</dbReference>
<dbReference type="eggNOG" id="COG0823">
    <property type="taxonomic scope" value="Bacteria"/>
</dbReference>
<dbReference type="Gene3D" id="2.120.10.60">
    <property type="entry name" value="Tricorn protease N-terminal domain"/>
    <property type="match status" value="1"/>
</dbReference>
<evidence type="ECO:0000313" key="3">
    <source>
        <dbReference type="EMBL" id="GAK58088.1"/>
    </source>
</evidence>
<dbReference type="InterPro" id="IPR011042">
    <property type="entry name" value="6-blade_b-propeller_TolB-like"/>
</dbReference>
<name>A0A081C0I3_VECG1</name>
<proteinExistence type="inferred from homology"/>
<keyword evidence="4" id="KW-1185">Reference proteome</keyword>
<dbReference type="STRING" id="1499967.U27_05061"/>
<feature type="signal peptide" evidence="2">
    <location>
        <begin position="1"/>
        <end position="22"/>
    </location>
</feature>
<comment type="similarity">
    <text evidence="1">Belongs to the TolB family.</text>
</comment>
<dbReference type="Pfam" id="PF07676">
    <property type="entry name" value="PD40"/>
    <property type="match status" value="6"/>
</dbReference>
<dbReference type="InterPro" id="IPR011659">
    <property type="entry name" value="WD40"/>
</dbReference>
<evidence type="ECO:0000313" key="4">
    <source>
        <dbReference type="Proteomes" id="UP000030661"/>
    </source>
</evidence>
<organism evidence="3">
    <name type="scientific">Vecturithrix granuli</name>
    <dbReference type="NCBI Taxonomy" id="1499967"/>
    <lineage>
        <taxon>Bacteria</taxon>
        <taxon>Candidatus Moduliflexota</taxon>
        <taxon>Candidatus Vecturitrichia</taxon>
        <taxon>Candidatus Vecturitrichales</taxon>
        <taxon>Candidatus Vecturitrichaceae</taxon>
        <taxon>Candidatus Vecturithrix</taxon>
    </lineage>
</organism>
<dbReference type="HOGENOM" id="CLU_065333_0_0_0"/>
<evidence type="ECO:0000256" key="1">
    <source>
        <dbReference type="ARBA" id="ARBA00009820"/>
    </source>
</evidence>
<dbReference type="Proteomes" id="UP000030661">
    <property type="component" value="Unassembled WGS sequence"/>
</dbReference>
<dbReference type="Gene3D" id="2.120.10.30">
    <property type="entry name" value="TolB, C-terminal domain"/>
    <property type="match status" value="2"/>
</dbReference>
<dbReference type="PANTHER" id="PTHR36842:SF1">
    <property type="entry name" value="PROTEIN TOLB"/>
    <property type="match status" value="1"/>
</dbReference>
<evidence type="ECO:0000256" key="2">
    <source>
        <dbReference type="SAM" id="SignalP"/>
    </source>
</evidence>
<keyword evidence="2" id="KW-0732">Signal</keyword>
<sequence length="317" mass="35438">MKYRRICIVALLSALWFMPGCREKQSTVKAVESEPPALTNTTLLQELSGKIVFQSDRSGNVDIYVMNADGSDLVQLTHDKSDDEYPVWSPDGQQIAFKSNRNGNFDIYVMDADGSNQRQITNDPANDEDPAWSPDGTRIVFHSDRKGSMEVFVMNADGSDVTQLTDTIGKNGIPAWSPDGTRIAYTGNRYLGWNVYVMDVDGSNDRRLTDGHGACRPDWSPDSTHIAFVSKEGDGKGEIWVMPSDASTKTRLTTDEAYYDYYPAWSPDGRYIAYAKGPEAHSGNWEIYVMTADGKQHLQLTDHPALDAFPDWWLPTQ</sequence>
<protein>
    <submittedName>
        <fullName evidence="3">WD40-like Beta Propeller</fullName>
    </submittedName>
</protein>
<reference evidence="3" key="1">
    <citation type="journal article" date="2015" name="PeerJ">
        <title>First genomic representation of candidate bacterial phylum KSB3 points to enhanced environmental sensing as a trigger of wastewater bulking.</title>
        <authorList>
            <person name="Sekiguchi Y."/>
            <person name="Ohashi A."/>
            <person name="Parks D.H."/>
            <person name="Yamauchi T."/>
            <person name="Tyson G.W."/>
            <person name="Hugenholtz P."/>
        </authorList>
    </citation>
    <scope>NUCLEOTIDE SEQUENCE [LARGE SCALE GENOMIC DNA]</scope>
</reference>
<dbReference type="AlphaFoldDB" id="A0A081C0I3"/>
<dbReference type="PANTHER" id="PTHR36842">
    <property type="entry name" value="PROTEIN TOLB HOMOLOG"/>
    <property type="match status" value="1"/>
</dbReference>
<gene>
    <name evidence="3" type="ORF">U27_05061</name>
</gene>